<dbReference type="Proteomes" id="UP000243706">
    <property type="component" value="Chromosome 1"/>
</dbReference>
<protein>
    <submittedName>
        <fullName evidence="3">Phage protein</fullName>
    </submittedName>
</protein>
<sequence>MYIDPLKDIRPILNKNISNLRNTVFEATKPSKELRKTINQMTEFNNIYKNTLLSIDTSNLVKIKVPTIDISMNFRNNLFSENTLQAFKTQSNFPIKEITRINNILRYSFINTVNFPSVSDSFNSSYPINNKRENRKEDDVDDTKLQKYAPPTKKMINATSLVFTPNISWALFSGAMYNESVNVPISIFVLLISLVCFYLTFEYKKDDE</sequence>
<reference evidence="3 4" key="2">
    <citation type="submission" date="2017-06" db="EMBL/GenBank/DDBJ databases">
        <authorList>
            <consortium name="Pathogen Informatics"/>
        </authorList>
    </citation>
    <scope>NUCLEOTIDE SEQUENCE [LARGE SCALE GENOMIC DNA]</scope>
    <source>
        <strain evidence="3 4">NCTC13833</strain>
    </source>
</reference>
<reference evidence="2" key="1">
    <citation type="journal article" date="2014" name="Int. J. Syst. Evol. Microbiol.">
        <title>Complete genome of a new Firmicutes species belonging to the dominant human colonic microbiota ('Ruminococcus bicirculans') reveals two chromosomes and a selective capacity to utilize plant glucans.</title>
        <authorList>
            <consortium name="NISC Comparative Sequencing Program"/>
            <person name="Wegmann U."/>
            <person name="Louis P."/>
            <person name="Goesmann A."/>
            <person name="Henrissat B."/>
            <person name="Duncan S.H."/>
            <person name="Flint H.J."/>
        </authorList>
    </citation>
    <scope>NUCLEOTIDE SEQUENCE</scope>
    <source>
        <strain evidence="2">CCM 4175</strain>
    </source>
</reference>
<evidence type="ECO:0000313" key="2">
    <source>
        <dbReference type="EMBL" id="GGA93439.1"/>
    </source>
</evidence>
<keyword evidence="1" id="KW-0812">Transmembrane</keyword>
<feature type="transmembrane region" description="Helical" evidence="1">
    <location>
        <begin position="183"/>
        <end position="201"/>
    </location>
</feature>
<dbReference type="AlphaFoldDB" id="A0A240BZV4"/>
<reference evidence="2" key="4">
    <citation type="submission" date="2024-05" db="EMBL/GenBank/DDBJ databases">
        <authorList>
            <person name="Sun Q."/>
            <person name="Sedlacek I."/>
        </authorList>
    </citation>
    <scope>NUCLEOTIDE SEQUENCE</scope>
    <source>
        <strain evidence="2">CCM 4175</strain>
    </source>
</reference>
<evidence type="ECO:0000313" key="4">
    <source>
        <dbReference type="Proteomes" id="UP000243706"/>
    </source>
</evidence>
<name>A0A240BZV4_9STAP</name>
<gene>
    <name evidence="2" type="ORF">GCM10007183_17080</name>
    <name evidence="3" type="ORF">SAMEA4412661_00487</name>
</gene>
<feature type="transmembrane region" description="Helical" evidence="1">
    <location>
        <begin position="155"/>
        <end position="177"/>
    </location>
</feature>
<dbReference type="Proteomes" id="UP000652995">
    <property type="component" value="Unassembled WGS sequence"/>
</dbReference>
<dbReference type="KEGG" id="smus:C7J88_09535"/>
<keyword evidence="5" id="KW-1185">Reference proteome</keyword>
<reference evidence="5" key="3">
    <citation type="journal article" date="2019" name="Int. J. Syst. Evol. Microbiol.">
        <title>The Global Catalogue of Microorganisms (GCM) 10K type strain sequencing project: providing services to taxonomists for standard genome sequencing and annotation.</title>
        <authorList>
            <consortium name="The Broad Institute Genomics Platform"/>
            <consortium name="The Broad Institute Genome Sequencing Center for Infectious Disease"/>
            <person name="Wu L."/>
            <person name="Ma J."/>
        </authorList>
    </citation>
    <scope>NUCLEOTIDE SEQUENCE [LARGE SCALE GENOMIC DNA]</scope>
    <source>
        <strain evidence="5">CCM 4175</strain>
    </source>
</reference>
<organism evidence="3 4">
    <name type="scientific">Staphylococcus muscae</name>
    <dbReference type="NCBI Taxonomy" id="1294"/>
    <lineage>
        <taxon>Bacteria</taxon>
        <taxon>Bacillati</taxon>
        <taxon>Bacillota</taxon>
        <taxon>Bacilli</taxon>
        <taxon>Bacillales</taxon>
        <taxon>Staphylococcaceae</taxon>
        <taxon>Staphylococcus</taxon>
    </lineage>
</organism>
<proteinExistence type="predicted"/>
<evidence type="ECO:0000313" key="5">
    <source>
        <dbReference type="Proteomes" id="UP000652995"/>
    </source>
</evidence>
<dbReference type="EMBL" id="BMCB01000010">
    <property type="protein sequence ID" value="GGA93439.1"/>
    <property type="molecule type" value="Genomic_DNA"/>
</dbReference>
<accession>A0A240BZV4</accession>
<evidence type="ECO:0000313" key="3">
    <source>
        <dbReference type="EMBL" id="SNW00583.1"/>
    </source>
</evidence>
<evidence type="ECO:0000256" key="1">
    <source>
        <dbReference type="SAM" id="Phobius"/>
    </source>
</evidence>
<keyword evidence="1" id="KW-0472">Membrane</keyword>
<keyword evidence="1" id="KW-1133">Transmembrane helix</keyword>
<dbReference type="EMBL" id="LT906464">
    <property type="protein sequence ID" value="SNW00583.1"/>
    <property type="molecule type" value="Genomic_DNA"/>
</dbReference>
<dbReference type="RefSeq" id="WP_095115713.1">
    <property type="nucleotide sequence ID" value="NZ_BMCB01000010.1"/>
</dbReference>